<keyword evidence="2 4" id="KW-0378">Hydrolase</keyword>
<dbReference type="PRINTS" id="PR00377">
    <property type="entry name" value="IMPHPHTASES"/>
</dbReference>
<accession>A0ABT6NBB1</accession>
<dbReference type="EC" id="3.1.3.7" evidence="4"/>
<evidence type="ECO:0000313" key="5">
    <source>
        <dbReference type="Proteomes" id="UP001158045"/>
    </source>
</evidence>
<dbReference type="PROSITE" id="PS00629">
    <property type="entry name" value="IMP_1"/>
    <property type="match status" value="1"/>
</dbReference>
<gene>
    <name evidence="4" type="ORF">QE109_06090</name>
</gene>
<organism evidence="4 5">
    <name type="scientific">Fusibacter bizertensis</name>
    <dbReference type="NCBI Taxonomy" id="1488331"/>
    <lineage>
        <taxon>Bacteria</taxon>
        <taxon>Bacillati</taxon>
        <taxon>Bacillota</taxon>
        <taxon>Clostridia</taxon>
        <taxon>Eubacteriales</taxon>
        <taxon>Eubacteriales Family XII. Incertae Sedis</taxon>
        <taxon>Fusibacter</taxon>
    </lineage>
</organism>
<keyword evidence="5" id="KW-1185">Reference proteome</keyword>
<dbReference type="CDD" id="cd01638">
    <property type="entry name" value="CysQ"/>
    <property type="match status" value="1"/>
</dbReference>
<keyword evidence="3" id="KW-0460">Magnesium</keyword>
<keyword evidence="1" id="KW-0479">Metal-binding</keyword>
<dbReference type="InterPro" id="IPR020583">
    <property type="entry name" value="Inositol_monoP_metal-BS"/>
</dbReference>
<comment type="caution">
    <text evidence="4">The sequence shown here is derived from an EMBL/GenBank/DDBJ whole genome shotgun (WGS) entry which is preliminary data.</text>
</comment>
<dbReference type="RefSeq" id="WP_281093526.1">
    <property type="nucleotide sequence ID" value="NZ_JARYZI010000003.1"/>
</dbReference>
<dbReference type="InterPro" id="IPR000760">
    <property type="entry name" value="Inositol_monophosphatase-like"/>
</dbReference>
<proteinExistence type="predicted"/>
<dbReference type="Pfam" id="PF00459">
    <property type="entry name" value="Inositol_P"/>
    <property type="match status" value="1"/>
</dbReference>
<dbReference type="Gene3D" id="3.30.540.10">
    <property type="entry name" value="Fructose-1,6-Bisphosphatase, subunit A, domain 1"/>
    <property type="match status" value="1"/>
</dbReference>
<dbReference type="EMBL" id="JARYZI010000003">
    <property type="protein sequence ID" value="MDH8677707.1"/>
    <property type="molecule type" value="Genomic_DNA"/>
</dbReference>
<dbReference type="PANTHER" id="PTHR20854:SF4">
    <property type="entry name" value="INOSITOL-1-MONOPHOSPHATASE-RELATED"/>
    <property type="match status" value="1"/>
</dbReference>
<dbReference type="GO" id="GO:0008441">
    <property type="term" value="F:3'(2'),5'-bisphosphate nucleotidase activity"/>
    <property type="evidence" value="ECO:0007669"/>
    <property type="project" value="UniProtKB-EC"/>
</dbReference>
<evidence type="ECO:0000256" key="1">
    <source>
        <dbReference type="ARBA" id="ARBA00022723"/>
    </source>
</evidence>
<dbReference type="PANTHER" id="PTHR20854">
    <property type="entry name" value="INOSITOL MONOPHOSPHATASE"/>
    <property type="match status" value="1"/>
</dbReference>
<sequence length="261" mass="29636">MLKKELEAALYAAKCAGDKILDVYAKDFSVLYKLDQSPVTEADVLANQVILDILENNFPEDGFLSEEVVDDASRFVKRRCWIIDPLDGTKEFIKKNGEFSVSIGLVENNQVILGVIYIPVRERFYYATKDQGAFRLEDGGVPVKLSVSSRIKPFNLLISRSHPSKKTLALQKAFAKDILSVTEMGSAIKGCLIAEGLYDVYYNFGRSMKWDTCAMECIVHEAGGIMRRLDHQYIDYSEEDMHNYGFYIINRIENEIDISKI</sequence>
<dbReference type="Gene3D" id="3.40.190.80">
    <property type="match status" value="1"/>
</dbReference>
<reference evidence="4 5" key="1">
    <citation type="submission" date="2023-04" db="EMBL/GenBank/DDBJ databases">
        <title>Fusibacter bizertensis strain WBS, isolated from littoral bottom sediments of the Arctic seas - biochemical and genomic analysis.</title>
        <authorList>
            <person name="Brioukhanov A.L."/>
        </authorList>
    </citation>
    <scope>NUCLEOTIDE SEQUENCE [LARGE SCALE GENOMIC DNA]</scope>
    <source>
        <strain evidence="4 5">WBS</strain>
    </source>
</reference>
<evidence type="ECO:0000256" key="2">
    <source>
        <dbReference type="ARBA" id="ARBA00022801"/>
    </source>
</evidence>
<dbReference type="Proteomes" id="UP001158045">
    <property type="component" value="Unassembled WGS sequence"/>
</dbReference>
<name>A0ABT6NBB1_9FIRM</name>
<protein>
    <submittedName>
        <fullName evidence="4">3'(2'),5'-bisphosphate nucleotidase CysQ</fullName>
        <ecNumber evidence="4">3.1.3.7</ecNumber>
    </submittedName>
</protein>
<dbReference type="SUPFAM" id="SSF56655">
    <property type="entry name" value="Carbohydrate phosphatase"/>
    <property type="match status" value="1"/>
</dbReference>
<evidence type="ECO:0000313" key="4">
    <source>
        <dbReference type="EMBL" id="MDH8677707.1"/>
    </source>
</evidence>
<evidence type="ECO:0000256" key="3">
    <source>
        <dbReference type="ARBA" id="ARBA00022842"/>
    </source>
</evidence>